<evidence type="ECO:0000256" key="10">
    <source>
        <dbReference type="SAM" id="Phobius"/>
    </source>
</evidence>
<evidence type="ECO:0000256" key="2">
    <source>
        <dbReference type="ARBA" id="ARBA00022475"/>
    </source>
</evidence>
<sequence>MDDVDKFFRESYYNIIQVLLSVSGLWPYHTTGKRCAIYFAFLLVLGSGMTFEVLGIIEIWSDSLEVIDCLPMLVLSTVSISKLICAIYTLPEIRILLTRMRQYWYSPKSDEETRILLSYALYGKKLSYVYTGELFLSVCVLLSHTIVFLFTTLLSKLLYTESSEDDPSSNVHKQVGLPYYVNYILIDPKNYYVPIFVHVIICVISYTILMLTFDVLYMTLIQHCCGLFVALRYRLENAFECGNDLQMPAKNKLYSNIVYSIRRHTEAIQLVHVFVITCHSEAYNNLYFYMYYDRFSLAIESIHRIPLFIHVGANISVLSILGFQVITSTEDVNHLLKHTSYLSALLLNTFFENWQGQKIIDSSEKVYESAYNAEWYKMPIAQKKLFIMIMMKSRKSLKITAGNFVNLSYVNFNAVSKTIA</sequence>
<keyword evidence="4 10" id="KW-0812">Transmembrane</keyword>
<reference evidence="11" key="1">
    <citation type="submission" date="2020-03" db="EMBL/GenBank/DDBJ databases">
        <title>Relaxed selection underlies rapid genomic changes in the transitions from sociality to social parasitism in ants.</title>
        <authorList>
            <person name="Bi X."/>
        </authorList>
    </citation>
    <scope>NUCLEOTIDE SEQUENCE</scope>
    <source>
        <strain evidence="11">BGI-DK2014a</strain>
        <tissue evidence="11">Whole body</tissue>
    </source>
</reference>
<evidence type="ECO:0000256" key="1">
    <source>
        <dbReference type="ARBA" id="ARBA00004651"/>
    </source>
</evidence>
<feature type="transmembrane region" description="Helical" evidence="10">
    <location>
        <begin position="72"/>
        <end position="91"/>
    </location>
</feature>
<comment type="subcellular location">
    <subcellularLocation>
        <location evidence="1">Cell membrane</location>
        <topology evidence="1">Multi-pass membrane protein</topology>
    </subcellularLocation>
</comment>
<keyword evidence="3" id="KW-0716">Sensory transduction</keyword>
<evidence type="ECO:0000256" key="9">
    <source>
        <dbReference type="ARBA" id="ARBA00023224"/>
    </source>
</evidence>
<proteinExistence type="predicted"/>
<evidence type="ECO:0000256" key="7">
    <source>
        <dbReference type="ARBA" id="ARBA00023136"/>
    </source>
</evidence>
<evidence type="ECO:0000256" key="3">
    <source>
        <dbReference type="ARBA" id="ARBA00022606"/>
    </source>
</evidence>
<feature type="non-terminal residue" evidence="11">
    <location>
        <position position="420"/>
    </location>
</feature>
<dbReference type="PANTHER" id="PTHR21137:SF35">
    <property type="entry name" value="ODORANT RECEPTOR 19A-RELATED"/>
    <property type="match status" value="1"/>
</dbReference>
<feature type="transmembrane region" description="Helical" evidence="10">
    <location>
        <begin position="134"/>
        <end position="159"/>
    </location>
</feature>
<dbReference type="PANTHER" id="PTHR21137">
    <property type="entry name" value="ODORANT RECEPTOR"/>
    <property type="match status" value="1"/>
</dbReference>
<feature type="non-terminal residue" evidence="11">
    <location>
        <position position="1"/>
    </location>
</feature>
<keyword evidence="12" id="KW-1185">Reference proteome</keyword>
<keyword evidence="8" id="KW-0675">Receptor</keyword>
<comment type="caution">
    <text evidence="11">The sequence shown here is derived from an EMBL/GenBank/DDBJ whole genome shotgun (WGS) entry which is preliminary data.</text>
</comment>
<evidence type="ECO:0000256" key="5">
    <source>
        <dbReference type="ARBA" id="ARBA00022725"/>
    </source>
</evidence>
<evidence type="ECO:0000256" key="4">
    <source>
        <dbReference type="ARBA" id="ARBA00022692"/>
    </source>
</evidence>
<dbReference type="GO" id="GO:0004984">
    <property type="term" value="F:olfactory receptor activity"/>
    <property type="evidence" value="ECO:0007669"/>
    <property type="project" value="InterPro"/>
</dbReference>
<evidence type="ECO:0000313" key="11">
    <source>
        <dbReference type="EMBL" id="KAG5347083.1"/>
    </source>
</evidence>
<organism evidence="11 12">
    <name type="scientific">Acromyrmex charruanus</name>
    <dbReference type="NCBI Taxonomy" id="2715315"/>
    <lineage>
        <taxon>Eukaryota</taxon>
        <taxon>Metazoa</taxon>
        <taxon>Ecdysozoa</taxon>
        <taxon>Arthropoda</taxon>
        <taxon>Hexapoda</taxon>
        <taxon>Insecta</taxon>
        <taxon>Pterygota</taxon>
        <taxon>Neoptera</taxon>
        <taxon>Endopterygota</taxon>
        <taxon>Hymenoptera</taxon>
        <taxon>Apocrita</taxon>
        <taxon>Aculeata</taxon>
        <taxon>Formicoidea</taxon>
        <taxon>Formicidae</taxon>
        <taxon>Myrmicinae</taxon>
        <taxon>Acromyrmex</taxon>
    </lineage>
</organism>
<dbReference type="GO" id="GO:0007165">
    <property type="term" value="P:signal transduction"/>
    <property type="evidence" value="ECO:0007669"/>
    <property type="project" value="UniProtKB-KW"/>
</dbReference>
<keyword evidence="2" id="KW-1003">Cell membrane</keyword>
<feature type="transmembrane region" description="Helical" evidence="10">
    <location>
        <begin position="191"/>
        <end position="213"/>
    </location>
</feature>
<keyword evidence="7 10" id="KW-0472">Membrane</keyword>
<dbReference type="EMBL" id="JAANIC010001175">
    <property type="protein sequence ID" value="KAG5347083.1"/>
    <property type="molecule type" value="Genomic_DNA"/>
</dbReference>
<keyword evidence="6 10" id="KW-1133">Transmembrane helix</keyword>
<dbReference type="InterPro" id="IPR004117">
    <property type="entry name" value="7tm6_olfct_rcpt"/>
</dbReference>
<protein>
    <submittedName>
        <fullName evidence="11">OR85D protein</fullName>
    </submittedName>
</protein>
<keyword evidence="5" id="KW-0552">Olfaction</keyword>
<gene>
    <name evidence="11" type="primary">Or85d_0</name>
    <name evidence="11" type="ORF">G6Z76_0008485</name>
</gene>
<evidence type="ECO:0000256" key="6">
    <source>
        <dbReference type="ARBA" id="ARBA00022989"/>
    </source>
</evidence>
<accession>A0A836FZ71</accession>
<name>A0A836FZ71_9HYME</name>
<evidence type="ECO:0000256" key="8">
    <source>
        <dbReference type="ARBA" id="ARBA00023170"/>
    </source>
</evidence>
<dbReference type="Proteomes" id="UP000669903">
    <property type="component" value="Unassembled WGS sequence"/>
</dbReference>
<dbReference type="AlphaFoldDB" id="A0A836FZ71"/>
<keyword evidence="9" id="KW-0807">Transducer</keyword>
<dbReference type="GO" id="GO:0005549">
    <property type="term" value="F:odorant binding"/>
    <property type="evidence" value="ECO:0007669"/>
    <property type="project" value="InterPro"/>
</dbReference>
<dbReference type="GO" id="GO:0005886">
    <property type="term" value="C:plasma membrane"/>
    <property type="evidence" value="ECO:0007669"/>
    <property type="project" value="UniProtKB-SubCell"/>
</dbReference>
<feature type="transmembrane region" description="Helical" evidence="10">
    <location>
        <begin position="35"/>
        <end position="60"/>
    </location>
</feature>
<dbReference type="Pfam" id="PF02949">
    <property type="entry name" value="7tm_6"/>
    <property type="match status" value="1"/>
</dbReference>
<evidence type="ECO:0000313" key="12">
    <source>
        <dbReference type="Proteomes" id="UP000669903"/>
    </source>
</evidence>